<dbReference type="InterPro" id="IPR004488">
    <property type="entry name" value="Mg/Co-transport_prot_CorA"/>
</dbReference>
<evidence type="ECO:0000313" key="15">
    <source>
        <dbReference type="Proteomes" id="UP000076878"/>
    </source>
</evidence>
<keyword evidence="3 12" id="KW-0813">Transport</keyword>
<feature type="transmembrane region" description="Helical" evidence="12">
    <location>
        <begin position="259"/>
        <end position="279"/>
    </location>
</feature>
<reference evidence="13 15" key="1">
    <citation type="submission" date="2016-02" db="EMBL/GenBank/DDBJ databases">
        <authorList>
            <person name="Wen L."/>
            <person name="He K."/>
            <person name="Yang H."/>
        </authorList>
    </citation>
    <scope>NUCLEOTIDE SEQUENCE [LARGE SCALE GENOMIC DNA]</scope>
    <source>
        <strain evidence="13">Trichococcus_R210</strain>
    </source>
</reference>
<dbReference type="GO" id="GO:0000287">
    <property type="term" value="F:magnesium ion binding"/>
    <property type="evidence" value="ECO:0007669"/>
    <property type="project" value="TreeGrafter"/>
</dbReference>
<comment type="catalytic activity">
    <reaction evidence="10">
        <text>Mg(2+)(in) = Mg(2+)(out)</text>
        <dbReference type="Rhea" id="RHEA:29827"/>
        <dbReference type="ChEBI" id="CHEBI:18420"/>
    </reaction>
</comment>
<dbReference type="GO" id="GO:0015095">
    <property type="term" value="F:magnesium ion transmembrane transporter activity"/>
    <property type="evidence" value="ECO:0007669"/>
    <property type="project" value="UniProtKB-UniRule"/>
</dbReference>
<organism evidence="13 15">
    <name type="scientific">Trichococcus ilyis</name>
    <dbReference type="NCBI Taxonomy" id="640938"/>
    <lineage>
        <taxon>Bacteria</taxon>
        <taxon>Bacillati</taxon>
        <taxon>Bacillota</taxon>
        <taxon>Bacilli</taxon>
        <taxon>Lactobacillales</taxon>
        <taxon>Carnobacteriaceae</taxon>
        <taxon>Trichococcus</taxon>
    </lineage>
</organism>
<dbReference type="RefSeq" id="WP_068623940.1">
    <property type="nucleotide sequence ID" value="NZ_FJNB01000019.1"/>
</dbReference>
<evidence type="ECO:0000256" key="11">
    <source>
        <dbReference type="ARBA" id="ARBA00045497"/>
    </source>
</evidence>
<evidence type="ECO:0000256" key="3">
    <source>
        <dbReference type="ARBA" id="ARBA00022448"/>
    </source>
</evidence>
<keyword evidence="8 12" id="KW-0406">Ion transport</keyword>
<protein>
    <recommendedName>
        <fullName evidence="12">Magnesium transport protein CorA</fullName>
    </recommendedName>
</protein>
<keyword evidence="5 12" id="KW-0812">Transmembrane</keyword>
<proteinExistence type="inferred from homology"/>
<dbReference type="InterPro" id="IPR002523">
    <property type="entry name" value="MgTranspt_CorA/ZnTranspt_ZntB"/>
</dbReference>
<comment type="similarity">
    <text evidence="2 12">Belongs to the CorA metal ion transporter (MIT) (TC 1.A.35) family.</text>
</comment>
<dbReference type="GO" id="GO:0050897">
    <property type="term" value="F:cobalt ion binding"/>
    <property type="evidence" value="ECO:0007669"/>
    <property type="project" value="TreeGrafter"/>
</dbReference>
<dbReference type="Proteomes" id="UP000076878">
    <property type="component" value="Unassembled WGS sequence"/>
</dbReference>
<dbReference type="PANTHER" id="PTHR46494">
    <property type="entry name" value="CORA FAMILY METAL ION TRANSPORTER (EUROFUNG)"/>
    <property type="match status" value="1"/>
</dbReference>
<dbReference type="Gene3D" id="3.30.460.20">
    <property type="entry name" value="CorA soluble domain-like"/>
    <property type="match status" value="1"/>
</dbReference>
<evidence type="ECO:0000256" key="6">
    <source>
        <dbReference type="ARBA" id="ARBA00022842"/>
    </source>
</evidence>
<comment type="function">
    <text evidence="11">Mediates influx of magnesium ions. Alternates between open and closed states. Activated by low cytoplasmic Mg(2+) levels. Inactive when cytoplasmic Mg(2+) levels are high.</text>
</comment>
<evidence type="ECO:0000256" key="4">
    <source>
        <dbReference type="ARBA" id="ARBA00022475"/>
    </source>
</evidence>
<dbReference type="FunFam" id="1.20.58.340:FF:000004">
    <property type="entry name" value="Magnesium transport protein CorA"/>
    <property type="match status" value="1"/>
</dbReference>
<dbReference type="Pfam" id="PF01544">
    <property type="entry name" value="CorA"/>
    <property type="match status" value="1"/>
</dbReference>
<sequence length="317" mass="37724">MITVIGITTENQIKTDLNLNTADLSSYKWAWIDFENPTTEEAQHLKDTFHFHPLAIEDCLQLLQRPKLDYYEGYTFYVTHHVHAERNKLIKEELDFFVAEKFIVTFHYAPSKEVQYIRERLLAQQNPEKWDPHHVFYQILDKIVDNYFPLLHDIEDELIRIEDGSQTRRSTDQMPQLIDIRHRLLGLMQTVNPMRDLLYRMLNSQHLDGVRKQHRYFSDIHDDLLKVSEMITSNREVTTDMRDSYLSLNSHQTNNVMKILTIITSIFSPLTLIAGIYGMNFEHMPELTWKYGYFLAIGLMLVIGLSMYRWFKKNGWF</sequence>
<dbReference type="STRING" id="640938.TR210_2299"/>
<dbReference type="Proteomes" id="UP000199280">
    <property type="component" value="Unassembled WGS sequence"/>
</dbReference>
<name>A0A143Z377_9LACT</name>
<keyword evidence="6 12" id="KW-0460">Magnesium</keyword>
<dbReference type="InterPro" id="IPR045863">
    <property type="entry name" value="CorA_TM1_TM2"/>
</dbReference>
<keyword evidence="9 12" id="KW-0472">Membrane</keyword>
<dbReference type="AlphaFoldDB" id="A0A143Z377"/>
<dbReference type="SUPFAM" id="SSF143865">
    <property type="entry name" value="CorA soluble domain-like"/>
    <property type="match status" value="1"/>
</dbReference>
<dbReference type="EMBL" id="FNYT01000020">
    <property type="protein sequence ID" value="SEJ64095.1"/>
    <property type="molecule type" value="Genomic_DNA"/>
</dbReference>
<keyword evidence="7 12" id="KW-1133">Transmembrane helix</keyword>
<evidence type="ECO:0000313" key="14">
    <source>
        <dbReference type="EMBL" id="SEJ64095.1"/>
    </source>
</evidence>
<dbReference type="EMBL" id="FJNB01000019">
    <property type="protein sequence ID" value="CZR06223.1"/>
    <property type="molecule type" value="Genomic_DNA"/>
</dbReference>
<gene>
    <name evidence="12" type="primary">corA</name>
    <name evidence="14" type="ORF">SAMN05216375_12030</name>
    <name evidence="13" type="ORF">TR210_2299</name>
</gene>
<keyword evidence="16" id="KW-1185">Reference proteome</keyword>
<accession>A0A143Z377</accession>
<comment type="subcellular location">
    <subcellularLocation>
        <location evidence="1">Cell membrane</location>
        <topology evidence="1">Multi-pass membrane protein</topology>
    </subcellularLocation>
    <subcellularLocation>
        <location evidence="12">Membrane</location>
        <topology evidence="12">Multi-pass membrane protein</topology>
    </subcellularLocation>
</comment>
<evidence type="ECO:0000256" key="1">
    <source>
        <dbReference type="ARBA" id="ARBA00004651"/>
    </source>
</evidence>
<evidence type="ECO:0000256" key="12">
    <source>
        <dbReference type="RuleBase" id="RU362010"/>
    </source>
</evidence>
<dbReference type="InterPro" id="IPR045861">
    <property type="entry name" value="CorA_cytoplasmic_dom"/>
</dbReference>
<dbReference type="GO" id="GO:0005886">
    <property type="term" value="C:plasma membrane"/>
    <property type="evidence" value="ECO:0007669"/>
    <property type="project" value="UniProtKB-SubCell"/>
</dbReference>
<evidence type="ECO:0000313" key="13">
    <source>
        <dbReference type="EMBL" id="CZR06223.1"/>
    </source>
</evidence>
<evidence type="ECO:0000256" key="8">
    <source>
        <dbReference type="ARBA" id="ARBA00023065"/>
    </source>
</evidence>
<dbReference type="CDD" id="cd12831">
    <property type="entry name" value="TmCorA-like_u2"/>
    <property type="match status" value="1"/>
</dbReference>
<evidence type="ECO:0000313" key="16">
    <source>
        <dbReference type="Proteomes" id="UP000199280"/>
    </source>
</evidence>
<evidence type="ECO:0000256" key="9">
    <source>
        <dbReference type="ARBA" id="ARBA00023136"/>
    </source>
</evidence>
<dbReference type="SUPFAM" id="SSF144083">
    <property type="entry name" value="Magnesium transport protein CorA, transmembrane region"/>
    <property type="match status" value="1"/>
</dbReference>
<evidence type="ECO:0000256" key="7">
    <source>
        <dbReference type="ARBA" id="ARBA00022989"/>
    </source>
</evidence>
<dbReference type="Gene3D" id="1.20.58.340">
    <property type="entry name" value="Magnesium transport protein CorA, transmembrane region"/>
    <property type="match status" value="2"/>
</dbReference>
<reference evidence="14 16" key="2">
    <citation type="submission" date="2016-10" db="EMBL/GenBank/DDBJ databases">
        <authorList>
            <person name="Varghese N."/>
            <person name="Submissions S."/>
        </authorList>
    </citation>
    <scope>NUCLEOTIDE SEQUENCE [LARGE SCALE GENOMIC DNA]</scope>
    <source>
        <strain evidence="14 16">DSM 22150</strain>
    </source>
</reference>
<dbReference type="GO" id="GO:0015087">
    <property type="term" value="F:cobalt ion transmembrane transporter activity"/>
    <property type="evidence" value="ECO:0007669"/>
    <property type="project" value="UniProtKB-UniRule"/>
</dbReference>
<dbReference type="OrthoDB" id="9803416at2"/>
<evidence type="ECO:0000256" key="5">
    <source>
        <dbReference type="ARBA" id="ARBA00022692"/>
    </source>
</evidence>
<evidence type="ECO:0000256" key="10">
    <source>
        <dbReference type="ARBA" id="ARBA00034269"/>
    </source>
</evidence>
<dbReference type="PANTHER" id="PTHR46494:SF1">
    <property type="entry name" value="CORA FAMILY METAL ION TRANSPORTER (EUROFUNG)"/>
    <property type="match status" value="1"/>
</dbReference>
<evidence type="ECO:0000256" key="2">
    <source>
        <dbReference type="ARBA" id="ARBA00009765"/>
    </source>
</evidence>
<keyword evidence="4 12" id="KW-1003">Cell membrane</keyword>
<feature type="transmembrane region" description="Helical" evidence="12">
    <location>
        <begin position="291"/>
        <end position="311"/>
    </location>
</feature>
<dbReference type="NCBIfam" id="TIGR00383">
    <property type="entry name" value="corA"/>
    <property type="match status" value="1"/>
</dbReference>